<dbReference type="Pfam" id="PF00724">
    <property type="entry name" value="Oxidored_FMN"/>
    <property type="match status" value="1"/>
</dbReference>
<dbReference type="InterPro" id="IPR013785">
    <property type="entry name" value="Aldolase_TIM"/>
</dbReference>
<organism evidence="5">
    <name type="scientific">Kwoniella bestiolae CBS 10118</name>
    <dbReference type="NCBI Taxonomy" id="1296100"/>
    <lineage>
        <taxon>Eukaryota</taxon>
        <taxon>Fungi</taxon>
        <taxon>Dikarya</taxon>
        <taxon>Basidiomycota</taxon>
        <taxon>Agaricomycotina</taxon>
        <taxon>Tremellomycetes</taxon>
        <taxon>Tremellales</taxon>
        <taxon>Cryptococcaceae</taxon>
        <taxon>Kwoniella</taxon>
    </lineage>
</organism>
<dbReference type="RefSeq" id="XP_019050942.1">
    <property type="nucleotide sequence ID" value="XM_019188064.1"/>
</dbReference>
<dbReference type="VEuPathDB" id="FungiDB:I302_01385"/>
<accession>A0A1B9GFP5</accession>
<proteinExistence type="inferred from homology"/>
<dbReference type="STRING" id="1296100.A0A1B9GFP5"/>
<evidence type="ECO:0000256" key="3">
    <source>
        <dbReference type="ARBA" id="ARBA00023002"/>
    </source>
</evidence>
<dbReference type="OrthoDB" id="276546at2759"/>
<reference evidence="6" key="2">
    <citation type="submission" date="2013-07" db="EMBL/GenBank/DDBJ databases">
        <authorList>
            <consortium name="The Broad Institute Genome Sequencing Platform"/>
            <person name="Cuomo C."/>
            <person name="Litvintseva A."/>
            <person name="Chen Y."/>
            <person name="Heitman J."/>
            <person name="Sun S."/>
            <person name="Springer D."/>
            <person name="Dromer F."/>
            <person name="Young S.K."/>
            <person name="Zeng Q."/>
            <person name="Gargeya S."/>
            <person name="Fitzgerald M."/>
            <person name="Abouelleil A."/>
            <person name="Alvarado L."/>
            <person name="Berlin A.M."/>
            <person name="Chapman S.B."/>
            <person name="Dewar J."/>
            <person name="Goldberg J."/>
            <person name="Griggs A."/>
            <person name="Gujja S."/>
            <person name="Hansen M."/>
            <person name="Howarth C."/>
            <person name="Imamovic A."/>
            <person name="Larimer J."/>
            <person name="McCowan C."/>
            <person name="Murphy C."/>
            <person name="Pearson M."/>
            <person name="Priest M."/>
            <person name="Roberts A."/>
            <person name="Saif S."/>
            <person name="Shea T."/>
            <person name="Sykes S."/>
            <person name="Wortman J."/>
            <person name="Nusbaum C."/>
            <person name="Birren B."/>
        </authorList>
    </citation>
    <scope>NUCLEOTIDE SEQUENCE</scope>
    <source>
        <strain evidence="6">CBS 10118</strain>
    </source>
</reference>
<dbReference type="CDD" id="cd02933">
    <property type="entry name" value="OYE_like_FMN"/>
    <property type="match status" value="1"/>
</dbReference>
<evidence type="ECO:0000256" key="2">
    <source>
        <dbReference type="ARBA" id="ARBA00005979"/>
    </source>
</evidence>
<reference evidence="5" key="3">
    <citation type="submission" date="2014-01" db="EMBL/GenBank/DDBJ databases">
        <title>Evolution of pathogenesis and genome organization in the Tremellales.</title>
        <authorList>
            <person name="Cuomo C."/>
            <person name="Litvintseva A."/>
            <person name="Heitman J."/>
            <person name="Chen Y."/>
            <person name="Sun S."/>
            <person name="Springer D."/>
            <person name="Dromer F."/>
            <person name="Young S."/>
            <person name="Zeng Q."/>
            <person name="Chapman S."/>
            <person name="Gujja S."/>
            <person name="Saif S."/>
            <person name="Birren B."/>
        </authorList>
    </citation>
    <scope>NUCLEOTIDE SEQUENCE</scope>
    <source>
        <strain evidence="5">CBS 10118</strain>
    </source>
</reference>
<gene>
    <name evidence="5" type="ORF">I302_01385</name>
    <name evidence="6" type="ORF">I302_102692</name>
</gene>
<dbReference type="EMBL" id="KI894018">
    <property type="protein sequence ID" value="OCF29872.1"/>
    <property type="molecule type" value="Genomic_DNA"/>
</dbReference>
<reference evidence="5" key="1">
    <citation type="submission" date="2013-07" db="EMBL/GenBank/DDBJ databases">
        <title>The Genome Sequence of Cryptococcus bestiolae CBS10118.</title>
        <authorList>
            <consortium name="The Broad Institute Genome Sequencing Platform"/>
            <person name="Cuomo C."/>
            <person name="Litvintseva A."/>
            <person name="Chen Y."/>
            <person name="Heitman J."/>
            <person name="Sun S."/>
            <person name="Springer D."/>
            <person name="Dromer F."/>
            <person name="Young S.K."/>
            <person name="Zeng Q."/>
            <person name="Gargeya S."/>
            <person name="Fitzgerald M."/>
            <person name="Abouelleil A."/>
            <person name="Alvarado L."/>
            <person name="Berlin A.M."/>
            <person name="Chapman S.B."/>
            <person name="Dewar J."/>
            <person name="Goldberg J."/>
            <person name="Griggs A."/>
            <person name="Gujja S."/>
            <person name="Hansen M."/>
            <person name="Howarth C."/>
            <person name="Imamovic A."/>
            <person name="Larimer J."/>
            <person name="McCowan C."/>
            <person name="Murphy C."/>
            <person name="Pearson M."/>
            <person name="Priest M."/>
            <person name="Roberts A."/>
            <person name="Saif S."/>
            <person name="Shea T."/>
            <person name="Sykes S."/>
            <person name="Wortman J."/>
            <person name="Nusbaum C."/>
            <person name="Birren B."/>
        </authorList>
    </citation>
    <scope>NUCLEOTIDE SEQUENCE [LARGE SCALE GENOMIC DNA]</scope>
    <source>
        <strain evidence="5">CBS 10118</strain>
    </source>
</reference>
<dbReference type="GO" id="GO:0016628">
    <property type="term" value="F:oxidoreductase activity, acting on the CH-CH group of donors, NAD or NADP as acceptor"/>
    <property type="evidence" value="ECO:0007669"/>
    <property type="project" value="UniProtKB-ARBA"/>
</dbReference>
<dbReference type="GeneID" id="30205784"/>
<dbReference type="EMBL" id="CP144541">
    <property type="protein sequence ID" value="WVW80706.1"/>
    <property type="molecule type" value="Genomic_DNA"/>
</dbReference>
<dbReference type="AlphaFoldDB" id="A0A1B9GFP5"/>
<comment type="cofactor">
    <cofactor evidence="1">
        <name>FMN</name>
        <dbReference type="ChEBI" id="CHEBI:58210"/>
    </cofactor>
</comment>
<keyword evidence="7" id="KW-1185">Reference proteome</keyword>
<dbReference type="Proteomes" id="UP000092730">
    <property type="component" value="Chromosome 1"/>
</dbReference>
<sequence>MTINPPEAQQHALFQPISLGGIHLKHRVVMAPMTRLRADDETAVPAQSSITYYEQRATDGGLIITEGVVPSAEGKGWHHSPGIWSKDQIQTWKKIVDAVHAKGGKIVCQLFAAGRVADPTCTSVVYAPSDMNDPTPGAPKPPLKVMTVEDIKRSVSDFVQGAKNCMKAGFDGVELHSANGYLLDQFVQRNSNHRADEYGGSLANRLRFPLEVFTSVAAVIGSEKIGIRISPFSTFQGMRDPHDPLGLYMACIKAVLDALPGLAYIHAVMPRVSGATDQDPDKLGEQDDLDPIRQMCRERKVAFIVAGGFKREEALEFAEKNGDLVAFGRYFTSNPDLVARIKNNWPLVQYNRQLFYTQGTEGYTE</sequence>
<dbReference type="PANTHER" id="PTHR22893">
    <property type="entry name" value="NADH OXIDOREDUCTASE-RELATED"/>
    <property type="match status" value="1"/>
</dbReference>
<dbReference type="PANTHER" id="PTHR22893:SF91">
    <property type="entry name" value="NADPH DEHYDROGENASE 2-RELATED"/>
    <property type="match status" value="1"/>
</dbReference>
<dbReference type="GO" id="GO:0005829">
    <property type="term" value="C:cytosol"/>
    <property type="evidence" value="ECO:0007669"/>
    <property type="project" value="UniProtKB-ARBA"/>
</dbReference>
<comment type="similarity">
    <text evidence="2">Belongs to the NADH:flavin oxidoreductase/NADH oxidase family.</text>
</comment>
<dbReference type="Gene3D" id="3.20.20.70">
    <property type="entry name" value="Aldolase class I"/>
    <property type="match status" value="1"/>
</dbReference>
<dbReference type="FunFam" id="3.20.20.70:FF:000059">
    <property type="entry name" value="N-ethylmaleimide reductase, FMN-linked"/>
    <property type="match status" value="1"/>
</dbReference>
<dbReference type="SUPFAM" id="SSF51395">
    <property type="entry name" value="FMN-linked oxidoreductases"/>
    <property type="match status" value="1"/>
</dbReference>
<dbReference type="InterPro" id="IPR001155">
    <property type="entry name" value="OxRdtase_FMN_N"/>
</dbReference>
<feature type="domain" description="NADH:flavin oxidoreductase/NADH oxidase N-terminal" evidence="4">
    <location>
        <begin position="13"/>
        <end position="346"/>
    </location>
</feature>
<evidence type="ECO:0000256" key="1">
    <source>
        <dbReference type="ARBA" id="ARBA00001917"/>
    </source>
</evidence>
<dbReference type="GO" id="GO:0010181">
    <property type="term" value="F:FMN binding"/>
    <property type="evidence" value="ECO:0007669"/>
    <property type="project" value="InterPro"/>
</dbReference>
<evidence type="ECO:0000313" key="7">
    <source>
        <dbReference type="Proteomes" id="UP000092730"/>
    </source>
</evidence>
<keyword evidence="3" id="KW-0560">Oxidoreductase</keyword>
<evidence type="ECO:0000313" key="5">
    <source>
        <dbReference type="EMBL" id="OCF29872.1"/>
    </source>
</evidence>
<dbReference type="KEGG" id="kbi:30205784"/>
<reference evidence="6" key="4">
    <citation type="submission" date="2024-02" db="EMBL/GenBank/DDBJ databases">
        <title>Comparative genomics of Cryptococcus and Kwoniella reveals pathogenesis evolution and contrasting modes of karyotype evolution via chromosome fusion or intercentromeric recombination.</title>
        <authorList>
            <person name="Coelho M.A."/>
            <person name="David-Palma M."/>
            <person name="Shea T."/>
            <person name="Bowers K."/>
            <person name="McGinley-Smith S."/>
            <person name="Mohammad A.W."/>
            <person name="Gnirke A."/>
            <person name="Yurkov A.M."/>
            <person name="Nowrousian M."/>
            <person name="Sun S."/>
            <person name="Cuomo C.A."/>
            <person name="Heitman J."/>
        </authorList>
    </citation>
    <scope>NUCLEOTIDE SEQUENCE</scope>
    <source>
        <strain evidence="6">CBS 10118</strain>
    </source>
</reference>
<protein>
    <recommendedName>
        <fullName evidence="4">NADH:flavin oxidoreductase/NADH oxidase N-terminal domain-containing protein</fullName>
    </recommendedName>
</protein>
<evidence type="ECO:0000259" key="4">
    <source>
        <dbReference type="Pfam" id="PF00724"/>
    </source>
</evidence>
<evidence type="ECO:0000313" key="6">
    <source>
        <dbReference type="EMBL" id="WVW80706.1"/>
    </source>
</evidence>
<dbReference type="InterPro" id="IPR045247">
    <property type="entry name" value="Oye-like"/>
</dbReference>
<name>A0A1B9GFP5_9TREE</name>